<accession>A0A846MTF2</accession>
<evidence type="ECO:0000256" key="5">
    <source>
        <dbReference type="ARBA" id="ARBA00022692"/>
    </source>
</evidence>
<feature type="transmembrane region" description="Helical" evidence="12">
    <location>
        <begin position="216"/>
        <end position="238"/>
    </location>
</feature>
<name>A0A846MTF2_9BACT</name>
<evidence type="ECO:0000256" key="2">
    <source>
        <dbReference type="ARBA" id="ARBA00010823"/>
    </source>
</evidence>
<evidence type="ECO:0000256" key="1">
    <source>
        <dbReference type="ARBA" id="ARBA00004429"/>
    </source>
</evidence>
<gene>
    <name evidence="14" type="ORF">FHS56_002032</name>
</gene>
<evidence type="ECO:0000313" key="14">
    <source>
        <dbReference type="EMBL" id="NIK74507.1"/>
    </source>
</evidence>
<evidence type="ECO:0000256" key="10">
    <source>
        <dbReference type="ARBA" id="ARBA00023033"/>
    </source>
</evidence>
<evidence type="ECO:0000256" key="3">
    <source>
        <dbReference type="ARBA" id="ARBA00022475"/>
    </source>
</evidence>
<sequence length="369" mass="43350">MKVSKILIRKIGFLSAFILPVLLIAGYYQGGIGYFYPLIFAFVCIPLMDYYVGEDRYNVPQSLERILSTERYYRFITHSWAYLQVLLVMWACWAAAQNPSRPWYEWLGFTLSTGVVTGGIGITVAHELGHKNNRYDQWMAQLILMTVCYMHFFIEHNYGHHVHVATPQDPATARRGESFYRFWWRTVAGSFRSAWNIEKNRLNKERKAFWSIHNRMLWYVVLPLLYVGFVFVLVSASVNRLAWEVIPFFFAQSIVAFSLLEVVNYIEHYGLERRQLPNGRYERVRPIHSWNASHMISNFFLFQLQRHSDHHAYASRPYQILRHFDESPQLPAGYPSMILLALVPPLWFRIMDKKLDEWQSTYGAPPAAA</sequence>
<dbReference type="Proteomes" id="UP000537126">
    <property type="component" value="Unassembled WGS sequence"/>
</dbReference>
<dbReference type="Pfam" id="PF00487">
    <property type="entry name" value="FA_desaturase"/>
    <property type="match status" value="1"/>
</dbReference>
<evidence type="ECO:0000313" key="15">
    <source>
        <dbReference type="Proteomes" id="UP000537126"/>
    </source>
</evidence>
<dbReference type="PANTHER" id="PTHR38674:SF1">
    <property type="entry name" value="ALKANE 1-MONOOXYGENASE 1"/>
    <property type="match status" value="1"/>
</dbReference>
<dbReference type="GO" id="GO:0006629">
    <property type="term" value="P:lipid metabolic process"/>
    <property type="evidence" value="ECO:0007669"/>
    <property type="project" value="InterPro"/>
</dbReference>
<evidence type="ECO:0000259" key="13">
    <source>
        <dbReference type="Pfam" id="PF00487"/>
    </source>
</evidence>
<keyword evidence="9" id="KW-0408">Iron</keyword>
<keyword evidence="4" id="KW-0997">Cell inner membrane</keyword>
<dbReference type="EC" id="1.14.15.3" evidence="14"/>
<protein>
    <submittedName>
        <fullName evidence="14">Alkane 1-monooxygenase</fullName>
        <ecNumber evidence="14">1.14.15.3</ecNumber>
    </submittedName>
</protein>
<keyword evidence="7 12" id="KW-1133">Transmembrane helix</keyword>
<keyword evidence="6" id="KW-0479">Metal-binding</keyword>
<keyword evidence="10 14" id="KW-0503">Monooxygenase</keyword>
<keyword evidence="3" id="KW-1003">Cell membrane</keyword>
<dbReference type="GO" id="GO:0046872">
    <property type="term" value="F:metal ion binding"/>
    <property type="evidence" value="ECO:0007669"/>
    <property type="project" value="UniProtKB-KW"/>
</dbReference>
<dbReference type="GO" id="GO:0004497">
    <property type="term" value="F:monooxygenase activity"/>
    <property type="evidence" value="ECO:0007669"/>
    <property type="project" value="UniProtKB-KW"/>
</dbReference>
<keyword evidence="8 14" id="KW-0560">Oxidoreductase</keyword>
<keyword evidence="5 12" id="KW-0812">Transmembrane</keyword>
<keyword evidence="15" id="KW-1185">Reference proteome</keyword>
<dbReference type="InterPro" id="IPR033885">
    <property type="entry name" value="AlkB/XylM"/>
</dbReference>
<evidence type="ECO:0000256" key="8">
    <source>
        <dbReference type="ARBA" id="ARBA00023002"/>
    </source>
</evidence>
<evidence type="ECO:0000256" key="6">
    <source>
        <dbReference type="ARBA" id="ARBA00022723"/>
    </source>
</evidence>
<comment type="similarity">
    <text evidence="2">Belongs to the fatty acid desaturase type 1 family. AlkB subfamily.</text>
</comment>
<feature type="transmembrane region" description="Helical" evidence="12">
    <location>
        <begin position="34"/>
        <end position="52"/>
    </location>
</feature>
<evidence type="ECO:0000256" key="4">
    <source>
        <dbReference type="ARBA" id="ARBA00022519"/>
    </source>
</evidence>
<comment type="subcellular location">
    <subcellularLocation>
        <location evidence="1">Cell inner membrane</location>
        <topology evidence="1">Multi-pass membrane protein</topology>
    </subcellularLocation>
</comment>
<evidence type="ECO:0000256" key="7">
    <source>
        <dbReference type="ARBA" id="ARBA00022989"/>
    </source>
</evidence>
<evidence type="ECO:0000256" key="12">
    <source>
        <dbReference type="SAM" id="Phobius"/>
    </source>
</evidence>
<reference evidence="14 15" key="1">
    <citation type="submission" date="2020-03" db="EMBL/GenBank/DDBJ databases">
        <title>Genomic Encyclopedia of Type Strains, Phase IV (KMG-IV): sequencing the most valuable type-strain genomes for metagenomic binning, comparative biology and taxonomic classification.</title>
        <authorList>
            <person name="Goeker M."/>
        </authorList>
    </citation>
    <scope>NUCLEOTIDE SEQUENCE [LARGE SCALE GENOMIC DNA]</scope>
    <source>
        <strain evidence="14 15">DSM 5718</strain>
    </source>
</reference>
<dbReference type="InterPro" id="IPR005804">
    <property type="entry name" value="FA_desaturase_dom"/>
</dbReference>
<feature type="transmembrane region" description="Helical" evidence="12">
    <location>
        <begin position="7"/>
        <end position="28"/>
    </location>
</feature>
<feature type="transmembrane region" description="Helical" evidence="12">
    <location>
        <begin position="108"/>
        <end position="126"/>
    </location>
</feature>
<dbReference type="PANTHER" id="PTHR38674">
    <property type="entry name" value="ALKANE 1-MONOOXYGENASE 1"/>
    <property type="match status" value="1"/>
</dbReference>
<dbReference type="AlphaFoldDB" id="A0A846MTF2"/>
<feature type="transmembrane region" description="Helical" evidence="12">
    <location>
        <begin position="245"/>
        <end position="266"/>
    </location>
</feature>
<dbReference type="CDD" id="cd03512">
    <property type="entry name" value="Alkane-hydroxylase"/>
    <property type="match status" value="1"/>
</dbReference>
<keyword evidence="11 12" id="KW-0472">Membrane</keyword>
<feature type="domain" description="Fatty acid desaturase" evidence="13">
    <location>
        <begin position="106"/>
        <end position="337"/>
    </location>
</feature>
<evidence type="ECO:0000256" key="11">
    <source>
        <dbReference type="ARBA" id="ARBA00023136"/>
    </source>
</evidence>
<evidence type="ECO:0000256" key="9">
    <source>
        <dbReference type="ARBA" id="ARBA00023004"/>
    </source>
</evidence>
<organism evidence="14 15">
    <name type="scientific">Thermonema lapsum</name>
    <dbReference type="NCBI Taxonomy" id="28195"/>
    <lineage>
        <taxon>Bacteria</taxon>
        <taxon>Pseudomonadati</taxon>
        <taxon>Bacteroidota</taxon>
        <taxon>Cytophagia</taxon>
        <taxon>Cytophagales</taxon>
        <taxon>Thermonemataceae</taxon>
        <taxon>Thermonema</taxon>
    </lineage>
</organism>
<dbReference type="RefSeq" id="WP_166920341.1">
    <property type="nucleotide sequence ID" value="NZ_JAASRN010000003.1"/>
</dbReference>
<feature type="transmembrane region" description="Helical" evidence="12">
    <location>
        <begin position="72"/>
        <end position="96"/>
    </location>
</feature>
<comment type="caution">
    <text evidence="14">The sequence shown here is derived from an EMBL/GenBank/DDBJ whole genome shotgun (WGS) entry which is preliminary data.</text>
</comment>
<proteinExistence type="inferred from homology"/>
<dbReference type="EMBL" id="JAASRN010000003">
    <property type="protein sequence ID" value="NIK74507.1"/>
    <property type="molecule type" value="Genomic_DNA"/>
</dbReference>
<dbReference type="GO" id="GO:0005886">
    <property type="term" value="C:plasma membrane"/>
    <property type="evidence" value="ECO:0007669"/>
    <property type="project" value="UniProtKB-SubCell"/>
</dbReference>